<dbReference type="AlphaFoldDB" id="D7LZI6"/>
<name>D7LZI6_ARALL</name>
<proteinExistence type="predicted"/>
<keyword evidence="2" id="KW-1185">Reference proteome</keyword>
<protein>
    <submittedName>
        <fullName evidence="1">Predicted protein</fullName>
    </submittedName>
</protein>
<gene>
    <name evidence="1" type="ORF">ARALYDRAFT_663233</name>
</gene>
<dbReference type="Gramene" id="Al_scaffold_0006_3298">
    <property type="protein sequence ID" value="Al_scaffold_0006_3298"/>
    <property type="gene ID" value="Al_scaffold_0006_3298"/>
</dbReference>
<evidence type="ECO:0000313" key="1">
    <source>
        <dbReference type="EMBL" id="EFH48833.1"/>
    </source>
</evidence>
<dbReference type="EMBL" id="GL348718">
    <property type="protein sequence ID" value="EFH48833.1"/>
    <property type="molecule type" value="Genomic_DNA"/>
</dbReference>
<sequence>MEDSEEDTEFRRRYRIHFSQFLCNSFSSVILWRLTIGRRFHETPTVRALLAELRCGVEEGDFTARNERGRWLNLGSGDAGGLTRLSVHGGGRLWSGEAMPPSLDSSSTPYHCNSLTTEHGASSTKSSSVIFFLLKAALRWRDGDRSWVSISVWLTSSWLAGVPFSGEYSQI</sequence>
<evidence type="ECO:0000313" key="2">
    <source>
        <dbReference type="Proteomes" id="UP000008694"/>
    </source>
</evidence>
<organism evidence="2">
    <name type="scientific">Arabidopsis lyrata subsp. lyrata</name>
    <name type="common">Lyre-leaved rock-cress</name>
    <dbReference type="NCBI Taxonomy" id="81972"/>
    <lineage>
        <taxon>Eukaryota</taxon>
        <taxon>Viridiplantae</taxon>
        <taxon>Streptophyta</taxon>
        <taxon>Embryophyta</taxon>
        <taxon>Tracheophyta</taxon>
        <taxon>Spermatophyta</taxon>
        <taxon>Magnoliopsida</taxon>
        <taxon>eudicotyledons</taxon>
        <taxon>Gunneridae</taxon>
        <taxon>Pentapetalae</taxon>
        <taxon>rosids</taxon>
        <taxon>malvids</taxon>
        <taxon>Brassicales</taxon>
        <taxon>Brassicaceae</taxon>
        <taxon>Camelineae</taxon>
        <taxon>Arabidopsis</taxon>
    </lineage>
</organism>
<dbReference type="HOGENOM" id="CLU_1565005_0_0_1"/>
<accession>D7LZI6</accession>
<reference evidence="2" key="1">
    <citation type="journal article" date="2011" name="Nat. Genet.">
        <title>The Arabidopsis lyrata genome sequence and the basis of rapid genome size change.</title>
        <authorList>
            <person name="Hu T.T."/>
            <person name="Pattyn P."/>
            <person name="Bakker E.G."/>
            <person name="Cao J."/>
            <person name="Cheng J.-F."/>
            <person name="Clark R.M."/>
            <person name="Fahlgren N."/>
            <person name="Fawcett J.A."/>
            <person name="Grimwood J."/>
            <person name="Gundlach H."/>
            <person name="Haberer G."/>
            <person name="Hollister J.D."/>
            <person name="Ossowski S."/>
            <person name="Ottilar R.P."/>
            <person name="Salamov A.A."/>
            <person name="Schneeberger K."/>
            <person name="Spannagl M."/>
            <person name="Wang X."/>
            <person name="Yang L."/>
            <person name="Nasrallah M.E."/>
            <person name="Bergelson J."/>
            <person name="Carrington J.C."/>
            <person name="Gaut B.S."/>
            <person name="Schmutz J."/>
            <person name="Mayer K.F.X."/>
            <person name="Van de Peer Y."/>
            <person name="Grigoriev I.V."/>
            <person name="Nordborg M."/>
            <person name="Weigel D."/>
            <person name="Guo Y.-L."/>
        </authorList>
    </citation>
    <scope>NUCLEOTIDE SEQUENCE [LARGE SCALE GENOMIC DNA]</scope>
    <source>
        <strain evidence="2">cv. MN47</strain>
    </source>
</reference>
<dbReference type="Proteomes" id="UP000008694">
    <property type="component" value="Unassembled WGS sequence"/>
</dbReference>